<feature type="compositionally biased region" description="Acidic residues" evidence="1">
    <location>
        <begin position="275"/>
        <end position="286"/>
    </location>
</feature>
<feature type="compositionally biased region" description="Basic and acidic residues" evidence="1">
    <location>
        <begin position="300"/>
        <end position="309"/>
    </location>
</feature>
<proteinExistence type="predicted"/>
<comment type="caution">
    <text evidence="2">The sequence shown here is derived from an EMBL/GenBank/DDBJ whole genome shotgun (WGS) entry which is preliminary data.</text>
</comment>
<protein>
    <submittedName>
        <fullName evidence="2">Uncharacterized protein</fullName>
    </submittedName>
</protein>
<feature type="compositionally biased region" description="Low complexity" evidence="1">
    <location>
        <begin position="236"/>
        <end position="260"/>
    </location>
</feature>
<dbReference type="EMBL" id="JAACJJ010000014">
    <property type="protein sequence ID" value="KAF5327006.1"/>
    <property type="molecule type" value="Genomic_DNA"/>
</dbReference>
<keyword evidence="3" id="KW-1185">Reference proteome</keyword>
<evidence type="ECO:0000313" key="3">
    <source>
        <dbReference type="Proteomes" id="UP000567179"/>
    </source>
</evidence>
<accession>A0A8H5BPV0</accession>
<feature type="region of interest" description="Disordered" evidence="1">
    <location>
        <begin position="222"/>
        <end position="309"/>
    </location>
</feature>
<evidence type="ECO:0000313" key="2">
    <source>
        <dbReference type="EMBL" id="KAF5327006.1"/>
    </source>
</evidence>
<gene>
    <name evidence="2" type="ORF">D9619_004310</name>
</gene>
<dbReference type="PANTHER" id="PTHR36223">
    <property type="entry name" value="BETA-LACTAMASE-TYPE TRANSPEPTIDASE FOLD DOMAIN CONTAINING PROTEIN"/>
    <property type="match status" value="1"/>
</dbReference>
<reference evidence="2 3" key="1">
    <citation type="journal article" date="2020" name="ISME J.">
        <title>Uncovering the hidden diversity of litter-decomposition mechanisms in mushroom-forming fungi.</title>
        <authorList>
            <person name="Floudas D."/>
            <person name="Bentzer J."/>
            <person name="Ahren D."/>
            <person name="Johansson T."/>
            <person name="Persson P."/>
            <person name="Tunlid A."/>
        </authorList>
    </citation>
    <scope>NUCLEOTIDE SEQUENCE [LARGE SCALE GENOMIC DNA]</scope>
    <source>
        <strain evidence="2 3">CBS 101986</strain>
    </source>
</reference>
<sequence length="309" mass="34455">MSSMSLNLGGLRTSVVIHGCEAVQFGTEINVSKSRASSWMISGEENTPFCIYTSLENLPEQDNYVIRVYLDDVQVGKTIVREGRPRGCYFSTVRISEMETRQFMFGRLKLSDEEAMRQPPWTESTGTIKVTLTRALNIGPSRASFHAYAVQPEREPEVNGSNTTFHCIQYARSQLDAERRGALYFRVKDEVLLSTHIIRYRPMSMLQKHGIVPYQPPPVDSYSTPIMPPNAPPPHASSYSAHDPHSAHTTHTSHSESASPALPPSKKRRVIDPALDPDGDDEDEDQQATGSTPRKSPGAPEKKIKLDDD</sequence>
<dbReference type="PANTHER" id="PTHR36223:SF1">
    <property type="entry name" value="TRANSCRIPTION ELONGATION FACTOR EAF N-TERMINAL DOMAIN-CONTAINING PROTEIN"/>
    <property type="match status" value="1"/>
</dbReference>
<name>A0A8H5BPV0_9AGAR</name>
<dbReference type="OrthoDB" id="3364132at2759"/>
<dbReference type="Proteomes" id="UP000567179">
    <property type="component" value="Unassembled WGS sequence"/>
</dbReference>
<dbReference type="AlphaFoldDB" id="A0A8H5BPV0"/>
<evidence type="ECO:0000256" key="1">
    <source>
        <dbReference type="SAM" id="MobiDB-lite"/>
    </source>
</evidence>
<organism evidence="2 3">
    <name type="scientific">Psilocybe cf. subviscida</name>
    <dbReference type="NCBI Taxonomy" id="2480587"/>
    <lineage>
        <taxon>Eukaryota</taxon>
        <taxon>Fungi</taxon>
        <taxon>Dikarya</taxon>
        <taxon>Basidiomycota</taxon>
        <taxon>Agaricomycotina</taxon>
        <taxon>Agaricomycetes</taxon>
        <taxon>Agaricomycetidae</taxon>
        <taxon>Agaricales</taxon>
        <taxon>Agaricineae</taxon>
        <taxon>Strophariaceae</taxon>
        <taxon>Psilocybe</taxon>
    </lineage>
</organism>
<feature type="compositionally biased region" description="Pro residues" evidence="1">
    <location>
        <begin position="226"/>
        <end position="235"/>
    </location>
</feature>